<proteinExistence type="inferred from homology"/>
<dbReference type="EMBL" id="JACHHG010000008">
    <property type="protein sequence ID" value="MBB6098902.1"/>
    <property type="molecule type" value="Genomic_DNA"/>
</dbReference>
<dbReference type="FunFam" id="3.30.559.10:FF:000007">
    <property type="entry name" value="Dihydrolipoamide acetyltransferase component of pyruvate dehydrogenase complex"/>
    <property type="match status" value="1"/>
</dbReference>
<dbReference type="Gene3D" id="2.40.50.100">
    <property type="match status" value="1"/>
</dbReference>
<evidence type="ECO:0000256" key="6">
    <source>
        <dbReference type="RuleBase" id="RU003423"/>
    </source>
</evidence>
<keyword evidence="4 6" id="KW-0450">Lipoyl</keyword>
<dbReference type="PROSITE" id="PS50968">
    <property type="entry name" value="BIOTINYL_LIPOYL"/>
    <property type="match status" value="1"/>
</dbReference>
<evidence type="ECO:0000259" key="7">
    <source>
        <dbReference type="PROSITE" id="PS50968"/>
    </source>
</evidence>
<evidence type="ECO:0000256" key="3">
    <source>
        <dbReference type="ARBA" id="ARBA00022679"/>
    </source>
</evidence>
<evidence type="ECO:0000256" key="4">
    <source>
        <dbReference type="ARBA" id="ARBA00022823"/>
    </source>
</evidence>
<dbReference type="PROSITE" id="PS51826">
    <property type="entry name" value="PSBD"/>
    <property type="match status" value="1"/>
</dbReference>
<keyword evidence="3 6" id="KW-0808">Transferase</keyword>
<dbReference type="SUPFAM" id="SSF52777">
    <property type="entry name" value="CoA-dependent acyltransferases"/>
    <property type="match status" value="1"/>
</dbReference>
<dbReference type="GO" id="GO:0016407">
    <property type="term" value="F:acetyltransferase activity"/>
    <property type="evidence" value="ECO:0007669"/>
    <property type="project" value="TreeGrafter"/>
</dbReference>
<keyword evidence="5 6" id="KW-0012">Acyltransferase</keyword>
<dbReference type="PANTHER" id="PTHR43178">
    <property type="entry name" value="DIHYDROLIPOAMIDE ACETYLTRANSFERASE COMPONENT OF PYRUVATE DEHYDROGENASE COMPLEX"/>
    <property type="match status" value="1"/>
</dbReference>
<dbReference type="PANTHER" id="PTHR43178:SF5">
    <property type="entry name" value="LIPOAMIDE ACYLTRANSFERASE COMPONENT OF BRANCHED-CHAIN ALPHA-KETO ACID DEHYDROGENASE COMPLEX, MITOCHONDRIAL"/>
    <property type="match status" value="1"/>
</dbReference>
<gene>
    <name evidence="9" type="ORF">HNR42_002337</name>
</gene>
<dbReference type="InterPro" id="IPR000089">
    <property type="entry name" value="Biotin_lipoyl"/>
</dbReference>
<dbReference type="CDD" id="cd06849">
    <property type="entry name" value="lipoyl_domain"/>
    <property type="match status" value="1"/>
</dbReference>
<evidence type="ECO:0000313" key="9">
    <source>
        <dbReference type="EMBL" id="MBB6098902.1"/>
    </source>
</evidence>
<dbReference type="AlphaFoldDB" id="A0A841I4J8"/>
<dbReference type="InterPro" id="IPR011053">
    <property type="entry name" value="Single_hybrid_motif"/>
</dbReference>
<dbReference type="Pfam" id="PF00364">
    <property type="entry name" value="Biotin_lipoyl"/>
    <property type="match status" value="1"/>
</dbReference>
<dbReference type="Proteomes" id="UP000569951">
    <property type="component" value="Unassembled WGS sequence"/>
</dbReference>
<feature type="domain" description="Peripheral subunit-binding (PSBD)" evidence="8">
    <location>
        <begin position="173"/>
        <end position="210"/>
    </location>
</feature>
<keyword evidence="9" id="KW-0670">Pyruvate</keyword>
<dbReference type="EC" id="2.3.1.-" evidence="6"/>
<evidence type="ECO:0000256" key="2">
    <source>
        <dbReference type="ARBA" id="ARBA00007317"/>
    </source>
</evidence>
<dbReference type="RefSeq" id="WP_183987653.1">
    <property type="nucleotide sequence ID" value="NZ_JACHHG010000008.1"/>
</dbReference>
<evidence type="ECO:0000313" key="10">
    <source>
        <dbReference type="Proteomes" id="UP000569951"/>
    </source>
</evidence>
<accession>A0A841I4J8</accession>
<evidence type="ECO:0000259" key="8">
    <source>
        <dbReference type="PROSITE" id="PS51826"/>
    </source>
</evidence>
<comment type="similarity">
    <text evidence="2 6">Belongs to the 2-oxoacid dehydrogenase family.</text>
</comment>
<dbReference type="SUPFAM" id="SSF51230">
    <property type="entry name" value="Single hybrid motif"/>
    <property type="match status" value="1"/>
</dbReference>
<dbReference type="InterPro" id="IPR023213">
    <property type="entry name" value="CAT-like_dom_sf"/>
</dbReference>
<dbReference type="PROSITE" id="PS00189">
    <property type="entry name" value="LIPOYL"/>
    <property type="match status" value="1"/>
</dbReference>
<organism evidence="9 10">
    <name type="scientific">Deinobacterium chartae</name>
    <dbReference type="NCBI Taxonomy" id="521158"/>
    <lineage>
        <taxon>Bacteria</taxon>
        <taxon>Thermotogati</taxon>
        <taxon>Deinococcota</taxon>
        <taxon>Deinococci</taxon>
        <taxon>Deinococcales</taxon>
        <taxon>Deinococcaceae</taxon>
        <taxon>Deinobacterium</taxon>
    </lineage>
</organism>
<sequence>MAKEILLPELAESVVEGEILKWLVDEGAPVAKDQPIVEVMTDKVTVELPSPYAGTLSKRLVNEGDVVPVHTPIAVIEEGTAAAAAATVQAPTPQQAVQNTAENPATQHAELPITAQEERSIVESGVKEDAGDDLSLFKAFGEAEQVRVPSGLKRGNEAARSGRASTNRYGRVLAVPAARQLARELGVPLEEIAGSGPNGRIRVSDVQAYAQRGESAAAQAAPQVQPAAKAPAVSGLPVPPVQYKTPKGYESLEERTPLRGMRRAISNQMLASHLYTVRTLTVDEVNLTRLVALRGRLKAFAEAQDVKLSYLPFIFKAIARALQKYPSLNSSFDEATGEIVTKRYYNLGMAVATEAGLIVPVVRDVDRKSVLDIAQEINTIAAAARDGKLAPEQMSGSTFSVTNIGSIGALFSFPIINVPDAAILGVHSIQKRPIVDEHDNIVVAHMMYLSLSFDHRLVDGAEAARFCKEVIRLLENPDLLILEAI</sequence>
<dbReference type="InterPro" id="IPR003016">
    <property type="entry name" value="2-oxoA_DH_lipoyl-BS"/>
</dbReference>
<comment type="caution">
    <text evidence="9">The sequence shown here is derived from an EMBL/GenBank/DDBJ whole genome shotgun (WGS) entry which is preliminary data.</text>
</comment>
<dbReference type="SUPFAM" id="SSF47005">
    <property type="entry name" value="Peripheral subunit-binding domain of 2-oxo acid dehydrogenase complex"/>
    <property type="match status" value="1"/>
</dbReference>
<dbReference type="GO" id="GO:0005737">
    <property type="term" value="C:cytoplasm"/>
    <property type="evidence" value="ECO:0007669"/>
    <property type="project" value="TreeGrafter"/>
</dbReference>
<dbReference type="Gene3D" id="4.10.320.10">
    <property type="entry name" value="E3-binding domain"/>
    <property type="match status" value="1"/>
</dbReference>
<dbReference type="InterPro" id="IPR050743">
    <property type="entry name" value="2-oxoacid_DH_E2_comp"/>
</dbReference>
<dbReference type="Pfam" id="PF02817">
    <property type="entry name" value="E3_binding"/>
    <property type="match status" value="1"/>
</dbReference>
<dbReference type="Gene3D" id="3.30.559.10">
    <property type="entry name" value="Chloramphenicol acetyltransferase-like domain"/>
    <property type="match status" value="1"/>
</dbReference>
<name>A0A841I4J8_9DEIO</name>
<protein>
    <recommendedName>
        <fullName evidence="6">Dihydrolipoamide acetyltransferase component of pyruvate dehydrogenase complex</fullName>
        <ecNumber evidence="6">2.3.1.-</ecNumber>
    </recommendedName>
</protein>
<dbReference type="InterPro" id="IPR001078">
    <property type="entry name" value="2-oxoacid_DH_actylTfrase"/>
</dbReference>
<feature type="domain" description="Lipoyl-binding" evidence="7">
    <location>
        <begin position="2"/>
        <end position="77"/>
    </location>
</feature>
<dbReference type="Pfam" id="PF00198">
    <property type="entry name" value="2-oxoacid_dh"/>
    <property type="match status" value="1"/>
</dbReference>
<evidence type="ECO:0000256" key="5">
    <source>
        <dbReference type="ARBA" id="ARBA00023315"/>
    </source>
</evidence>
<dbReference type="InterPro" id="IPR004167">
    <property type="entry name" value="PSBD"/>
</dbReference>
<keyword evidence="10" id="KW-1185">Reference proteome</keyword>
<dbReference type="GO" id="GO:0031405">
    <property type="term" value="F:lipoic acid binding"/>
    <property type="evidence" value="ECO:0007669"/>
    <property type="project" value="TreeGrafter"/>
</dbReference>
<evidence type="ECO:0000256" key="1">
    <source>
        <dbReference type="ARBA" id="ARBA00001938"/>
    </source>
</evidence>
<dbReference type="InterPro" id="IPR036625">
    <property type="entry name" value="E3-bd_dom_sf"/>
</dbReference>
<comment type="cofactor">
    <cofactor evidence="1 6">
        <name>(R)-lipoate</name>
        <dbReference type="ChEBI" id="CHEBI:83088"/>
    </cofactor>
</comment>
<reference evidence="9 10" key="1">
    <citation type="submission" date="2020-08" db="EMBL/GenBank/DDBJ databases">
        <title>Genomic Encyclopedia of Type Strains, Phase IV (KMG-IV): sequencing the most valuable type-strain genomes for metagenomic binning, comparative biology and taxonomic classification.</title>
        <authorList>
            <person name="Goeker M."/>
        </authorList>
    </citation>
    <scope>NUCLEOTIDE SEQUENCE [LARGE SCALE GENOMIC DNA]</scope>
    <source>
        <strain evidence="9 10">DSM 21458</strain>
    </source>
</reference>